<evidence type="ECO:0000256" key="1">
    <source>
        <dbReference type="ARBA" id="ARBA00022737"/>
    </source>
</evidence>
<dbReference type="Gene3D" id="2.60.40.10">
    <property type="entry name" value="Immunoglobulins"/>
    <property type="match status" value="2"/>
</dbReference>
<evidence type="ECO:0000313" key="6">
    <source>
        <dbReference type="RefSeq" id="XP_008475718.1"/>
    </source>
</evidence>
<dbReference type="PaxDb" id="121845-A0A1S3D6W1"/>
<dbReference type="RefSeq" id="XP_008475718.1">
    <property type="nucleotide sequence ID" value="XM_008477496.2"/>
</dbReference>
<protein>
    <submittedName>
        <fullName evidence="6">Twitchin-like</fullName>
    </submittedName>
</protein>
<dbReference type="PANTHER" id="PTHR13817:SF151">
    <property type="entry name" value="TITIN"/>
    <property type="match status" value="1"/>
</dbReference>
<proteinExistence type="predicted"/>
<dbReference type="PROSITE" id="PS50853">
    <property type="entry name" value="FN3"/>
    <property type="match status" value="2"/>
</dbReference>
<feature type="compositionally biased region" description="Basic and acidic residues" evidence="2">
    <location>
        <begin position="185"/>
        <end position="198"/>
    </location>
</feature>
<evidence type="ECO:0000259" key="4">
    <source>
        <dbReference type="PROSITE" id="PS50853"/>
    </source>
</evidence>
<dbReference type="InterPro" id="IPR013783">
    <property type="entry name" value="Ig-like_fold"/>
</dbReference>
<dbReference type="PROSITE" id="PS50275">
    <property type="entry name" value="SAC"/>
    <property type="match status" value="1"/>
</dbReference>
<dbReference type="GO" id="GO:0045214">
    <property type="term" value="P:sarcomere organization"/>
    <property type="evidence" value="ECO:0007669"/>
    <property type="project" value="TreeGrafter"/>
</dbReference>
<keyword evidence="5" id="KW-1185">Reference proteome</keyword>
<dbReference type="Proteomes" id="UP000079169">
    <property type="component" value="Unplaced"/>
</dbReference>
<dbReference type="OMA" id="WIRCTDE"/>
<name>A0A1S3D6W1_DIACI</name>
<dbReference type="PRINTS" id="PR00014">
    <property type="entry name" value="FNTYPEIII"/>
</dbReference>
<dbReference type="InterPro" id="IPR036116">
    <property type="entry name" value="FN3_sf"/>
</dbReference>
<feature type="domain" description="SAC" evidence="3">
    <location>
        <begin position="1"/>
        <end position="69"/>
    </location>
</feature>
<dbReference type="STRING" id="121845.A0A1S3D6W1"/>
<dbReference type="InterPro" id="IPR050964">
    <property type="entry name" value="Striated_Muscle_Regulatory"/>
</dbReference>
<accession>A0A1S3D6W1</accession>
<dbReference type="PANTHER" id="PTHR13817">
    <property type="entry name" value="TITIN"/>
    <property type="match status" value="1"/>
</dbReference>
<dbReference type="Pfam" id="PF00041">
    <property type="entry name" value="fn3"/>
    <property type="match status" value="2"/>
</dbReference>
<dbReference type="SMART" id="SM00060">
    <property type="entry name" value="FN3"/>
    <property type="match status" value="2"/>
</dbReference>
<organism evidence="5 6">
    <name type="scientific">Diaphorina citri</name>
    <name type="common">Asian citrus psyllid</name>
    <dbReference type="NCBI Taxonomy" id="121845"/>
    <lineage>
        <taxon>Eukaryota</taxon>
        <taxon>Metazoa</taxon>
        <taxon>Ecdysozoa</taxon>
        <taxon>Arthropoda</taxon>
        <taxon>Hexapoda</taxon>
        <taxon>Insecta</taxon>
        <taxon>Pterygota</taxon>
        <taxon>Neoptera</taxon>
        <taxon>Paraneoptera</taxon>
        <taxon>Hemiptera</taxon>
        <taxon>Sternorrhyncha</taxon>
        <taxon>Psylloidea</taxon>
        <taxon>Psyllidae</taxon>
        <taxon>Diaphorininae</taxon>
        <taxon>Diaphorina</taxon>
    </lineage>
</organism>
<dbReference type="AlphaFoldDB" id="A0A1S3D6W1"/>
<dbReference type="SUPFAM" id="SSF49265">
    <property type="entry name" value="Fibronectin type III"/>
    <property type="match status" value="1"/>
</dbReference>
<reference evidence="6" key="1">
    <citation type="submission" date="2025-08" db="UniProtKB">
        <authorList>
            <consortium name="RefSeq"/>
        </authorList>
    </citation>
    <scope>IDENTIFICATION</scope>
</reference>
<sequence length="307" mass="33617">MKSSRKDANVMWKLADIAQGAIGKTGLFCVSQGEAMSYQTGIVRVNCVDCLDRTNTAQFAVGKCALALQWLHIPSPPEGPLKPSNITKSSCNLEWRAPRDDGGTDILHYVVEKMDMETGRWVPMGDVSGTYTRAENLIEGHDYNFRVKAVNKIGESLPLVCQSPITAKDPFGRPDRPGQPTVTDWGKDHVDLEWTPPKKDGGSPISQYIIEKKPKYGPWEKACIVPANITATSVPDLKEGEEYEFRVIAVNKGGPGEPSKASAPVTCKPRFVAPVIDQYALQDMTVKAGTRINYTVPFEASPAPKVK</sequence>
<evidence type="ECO:0000313" key="5">
    <source>
        <dbReference type="Proteomes" id="UP000079169"/>
    </source>
</evidence>
<dbReference type="InterPro" id="IPR003961">
    <property type="entry name" value="FN3_dom"/>
</dbReference>
<keyword evidence="1" id="KW-0677">Repeat</keyword>
<dbReference type="GeneID" id="103512720"/>
<dbReference type="KEGG" id="dci:103512720"/>
<dbReference type="GO" id="GO:0031430">
    <property type="term" value="C:M band"/>
    <property type="evidence" value="ECO:0007669"/>
    <property type="project" value="TreeGrafter"/>
</dbReference>
<evidence type="ECO:0000256" key="2">
    <source>
        <dbReference type="SAM" id="MobiDB-lite"/>
    </source>
</evidence>
<gene>
    <name evidence="6" type="primary">LOC103512720</name>
</gene>
<dbReference type="GO" id="GO:0016791">
    <property type="term" value="F:phosphatase activity"/>
    <property type="evidence" value="ECO:0007669"/>
    <property type="project" value="InterPro"/>
</dbReference>
<evidence type="ECO:0000259" key="3">
    <source>
        <dbReference type="PROSITE" id="PS50275"/>
    </source>
</evidence>
<dbReference type="InterPro" id="IPR002013">
    <property type="entry name" value="SAC_dom"/>
</dbReference>
<dbReference type="FunFam" id="2.60.40.10:FF:000056">
    <property type="entry name" value="twitchin isoform X4"/>
    <property type="match status" value="2"/>
</dbReference>
<feature type="domain" description="Fibronectin type-III" evidence="4">
    <location>
        <begin position="176"/>
        <end position="270"/>
    </location>
</feature>
<feature type="region of interest" description="Disordered" evidence="2">
    <location>
        <begin position="168"/>
        <end position="198"/>
    </location>
</feature>
<dbReference type="CDD" id="cd00063">
    <property type="entry name" value="FN3"/>
    <property type="match status" value="2"/>
</dbReference>
<feature type="domain" description="Fibronectin type-III" evidence="4">
    <location>
        <begin position="76"/>
        <end position="170"/>
    </location>
</feature>